<feature type="transmembrane region" description="Helical" evidence="5">
    <location>
        <begin position="227"/>
        <end position="246"/>
    </location>
</feature>
<feature type="domain" description="O-antigen ligase-related" evidence="6">
    <location>
        <begin position="258"/>
        <end position="413"/>
    </location>
</feature>
<evidence type="ECO:0000256" key="4">
    <source>
        <dbReference type="ARBA" id="ARBA00023136"/>
    </source>
</evidence>
<feature type="transmembrane region" description="Helical" evidence="5">
    <location>
        <begin position="80"/>
        <end position="99"/>
    </location>
</feature>
<feature type="transmembrane region" description="Helical" evidence="5">
    <location>
        <begin position="253"/>
        <end position="268"/>
    </location>
</feature>
<dbReference type="PANTHER" id="PTHR37422">
    <property type="entry name" value="TEICHURONIC ACID BIOSYNTHESIS PROTEIN TUAE"/>
    <property type="match status" value="1"/>
</dbReference>
<keyword evidence="2 5" id="KW-0812">Transmembrane</keyword>
<dbReference type="STRING" id="1797535.A2744_03455"/>
<evidence type="ECO:0000256" key="3">
    <source>
        <dbReference type="ARBA" id="ARBA00022989"/>
    </source>
</evidence>
<dbReference type="Pfam" id="PF04932">
    <property type="entry name" value="Wzy_C"/>
    <property type="match status" value="1"/>
</dbReference>
<comment type="subcellular location">
    <subcellularLocation>
        <location evidence="1">Membrane</location>
        <topology evidence="1">Multi-pass membrane protein</topology>
    </subcellularLocation>
</comment>
<accession>A0A1G1Y4H8</accession>
<dbReference type="Proteomes" id="UP000178240">
    <property type="component" value="Unassembled WGS sequence"/>
</dbReference>
<organism evidence="7 8">
    <name type="scientific">Candidatus Buchananbacteria bacterium RIFCSPHIGHO2_01_FULL_44_11</name>
    <dbReference type="NCBI Taxonomy" id="1797535"/>
    <lineage>
        <taxon>Bacteria</taxon>
        <taxon>Candidatus Buchananiibacteriota</taxon>
    </lineage>
</organism>
<feature type="transmembrane region" description="Helical" evidence="5">
    <location>
        <begin position="111"/>
        <end position="130"/>
    </location>
</feature>
<sequence>MDFFTKTFWLTFFGLLLIELASWLGFLIPPFNQAVFLVILAATAVLSLIKIEYGLYAALTELFLGSLGYLFFWEINGTKISIRLGIFLVIFGAGLLKILKEKKWPWPKNQLSYAFLFLALVFSLGLGRGISRNDFSNVFFDVNNWFYFLLLPVFLIAIKKESLKIIGQILLAVTSWLSLKTICLLFLFSQTWVQVGDKFYHWLRDSGFGEITYIQGSLFRIFSQSQIYILIGFILALGLILASNQIAKTQKKWFWLYLYLTSLTLIISQSRSFWLGGLAGLVILAYLVKTKLEVRFKKIAAIGALVVIIVASHLFTIQLITGNFSGNLISDRFKDLESQAAASSRLNQLEPLISNIGQSPFFGYGFGKELTYQSNDPRILQSHPGGQYTTYAFEWGYLDIILKIGILGLAAYLYLIGVVAYQILKKFRISNFEFRNYYVGLLAGLAGLLVVNIFSPYLNHPLGIGYLLLLASLASLDNA</sequence>
<evidence type="ECO:0000256" key="5">
    <source>
        <dbReference type="SAM" id="Phobius"/>
    </source>
</evidence>
<dbReference type="InterPro" id="IPR007016">
    <property type="entry name" value="O-antigen_ligase-rel_domated"/>
</dbReference>
<dbReference type="EMBL" id="MHIE01000003">
    <property type="protein sequence ID" value="OGY46477.1"/>
    <property type="molecule type" value="Genomic_DNA"/>
</dbReference>
<evidence type="ECO:0000256" key="2">
    <source>
        <dbReference type="ARBA" id="ARBA00022692"/>
    </source>
</evidence>
<feature type="transmembrane region" description="Helical" evidence="5">
    <location>
        <begin position="436"/>
        <end position="454"/>
    </location>
</feature>
<feature type="transmembrane region" description="Helical" evidence="5">
    <location>
        <begin position="274"/>
        <end position="292"/>
    </location>
</feature>
<feature type="transmembrane region" description="Helical" evidence="5">
    <location>
        <begin position="142"/>
        <end position="158"/>
    </location>
</feature>
<name>A0A1G1Y4H8_9BACT</name>
<proteinExistence type="predicted"/>
<feature type="transmembrane region" description="Helical" evidence="5">
    <location>
        <begin position="170"/>
        <end position="193"/>
    </location>
</feature>
<gene>
    <name evidence="7" type="ORF">A2744_03455</name>
</gene>
<reference evidence="7 8" key="1">
    <citation type="journal article" date="2016" name="Nat. Commun.">
        <title>Thousands of microbial genomes shed light on interconnected biogeochemical processes in an aquifer system.</title>
        <authorList>
            <person name="Anantharaman K."/>
            <person name="Brown C.T."/>
            <person name="Hug L.A."/>
            <person name="Sharon I."/>
            <person name="Castelle C.J."/>
            <person name="Probst A.J."/>
            <person name="Thomas B.C."/>
            <person name="Singh A."/>
            <person name="Wilkins M.J."/>
            <person name="Karaoz U."/>
            <person name="Brodie E.L."/>
            <person name="Williams K.H."/>
            <person name="Hubbard S.S."/>
            <person name="Banfield J.F."/>
        </authorList>
    </citation>
    <scope>NUCLEOTIDE SEQUENCE [LARGE SCALE GENOMIC DNA]</scope>
</reference>
<dbReference type="GO" id="GO:0016020">
    <property type="term" value="C:membrane"/>
    <property type="evidence" value="ECO:0007669"/>
    <property type="project" value="UniProtKB-SubCell"/>
</dbReference>
<evidence type="ECO:0000256" key="1">
    <source>
        <dbReference type="ARBA" id="ARBA00004141"/>
    </source>
</evidence>
<evidence type="ECO:0000313" key="7">
    <source>
        <dbReference type="EMBL" id="OGY46477.1"/>
    </source>
</evidence>
<feature type="transmembrane region" description="Helical" evidence="5">
    <location>
        <begin position="400"/>
        <end position="424"/>
    </location>
</feature>
<feature type="transmembrane region" description="Helical" evidence="5">
    <location>
        <begin position="56"/>
        <end position="74"/>
    </location>
</feature>
<dbReference type="PANTHER" id="PTHR37422:SF17">
    <property type="entry name" value="O-ANTIGEN LIGASE"/>
    <property type="match status" value="1"/>
</dbReference>
<feature type="transmembrane region" description="Helical" evidence="5">
    <location>
        <begin position="7"/>
        <end position="25"/>
    </location>
</feature>
<dbReference type="AlphaFoldDB" id="A0A1G1Y4H8"/>
<evidence type="ECO:0000313" key="8">
    <source>
        <dbReference type="Proteomes" id="UP000178240"/>
    </source>
</evidence>
<keyword evidence="3 5" id="KW-1133">Transmembrane helix</keyword>
<feature type="transmembrane region" description="Helical" evidence="5">
    <location>
        <begin position="299"/>
        <end position="320"/>
    </location>
</feature>
<dbReference type="InterPro" id="IPR051533">
    <property type="entry name" value="WaaL-like"/>
</dbReference>
<comment type="caution">
    <text evidence="7">The sequence shown here is derived from an EMBL/GenBank/DDBJ whole genome shotgun (WGS) entry which is preliminary data.</text>
</comment>
<keyword evidence="4 5" id="KW-0472">Membrane</keyword>
<protein>
    <recommendedName>
        <fullName evidence="6">O-antigen ligase-related domain-containing protein</fullName>
    </recommendedName>
</protein>
<evidence type="ECO:0000259" key="6">
    <source>
        <dbReference type="Pfam" id="PF04932"/>
    </source>
</evidence>
<feature type="transmembrane region" description="Helical" evidence="5">
    <location>
        <begin position="31"/>
        <end position="49"/>
    </location>
</feature>